<dbReference type="GO" id="GO:0002758">
    <property type="term" value="P:innate immune response-activating signaling pathway"/>
    <property type="evidence" value="ECO:0007669"/>
    <property type="project" value="UniProtKB-ARBA"/>
</dbReference>
<dbReference type="SUPFAM" id="SSF52058">
    <property type="entry name" value="L domain-like"/>
    <property type="match status" value="1"/>
</dbReference>
<dbReference type="GO" id="GO:0042742">
    <property type="term" value="P:defense response to bacterium"/>
    <property type="evidence" value="ECO:0007669"/>
    <property type="project" value="UniProtKB-ARBA"/>
</dbReference>
<reference evidence="5" key="2">
    <citation type="submission" date="2021-12" db="EMBL/GenBank/DDBJ databases">
        <title>Resequencing data analysis of finger millet.</title>
        <authorList>
            <person name="Hatakeyama M."/>
            <person name="Aluri S."/>
            <person name="Balachadran M.T."/>
            <person name="Sivarajan S.R."/>
            <person name="Poveda L."/>
            <person name="Shimizu-Inatsugi R."/>
            <person name="Schlapbach R."/>
            <person name="Sreeman S.M."/>
            <person name="Shimizu K.K."/>
        </authorList>
    </citation>
    <scope>NUCLEOTIDE SEQUENCE</scope>
</reference>
<dbReference type="InterPro" id="IPR058922">
    <property type="entry name" value="WHD_DRP"/>
</dbReference>
<dbReference type="GO" id="GO:0009626">
    <property type="term" value="P:plant-type hypersensitive response"/>
    <property type="evidence" value="ECO:0007669"/>
    <property type="project" value="UniProtKB-ARBA"/>
</dbReference>
<dbReference type="InterPro" id="IPR044974">
    <property type="entry name" value="Disease_R_plants"/>
</dbReference>
<evidence type="ECO:0000313" key="5">
    <source>
        <dbReference type="EMBL" id="GJN36199.1"/>
    </source>
</evidence>
<dbReference type="InterPro" id="IPR036388">
    <property type="entry name" value="WH-like_DNA-bd_sf"/>
</dbReference>
<dbReference type="InterPro" id="IPR032675">
    <property type="entry name" value="LRR_dom_sf"/>
</dbReference>
<dbReference type="FunFam" id="1.10.10.10:FF:000322">
    <property type="entry name" value="Probable disease resistance protein At1g63360"/>
    <property type="match status" value="1"/>
</dbReference>
<dbReference type="AlphaFoldDB" id="A0AAV5FMW3"/>
<dbReference type="EMBL" id="BQKI01000088">
    <property type="protein sequence ID" value="GJN36199.1"/>
    <property type="molecule type" value="Genomic_DNA"/>
</dbReference>
<dbReference type="PANTHER" id="PTHR23155">
    <property type="entry name" value="DISEASE RESISTANCE PROTEIN RP"/>
    <property type="match status" value="1"/>
</dbReference>
<accession>A0AAV5FMW3</accession>
<evidence type="ECO:0000256" key="2">
    <source>
        <dbReference type="ARBA" id="ARBA00022821"/>
    </source>
</evidence>
<name>A0AAV5FMW3_ELECO</name>
<organism evidence="5 6">
    <name type="scientific">Eleusine coracana subsp. coracana</name>
    <dbReference type="NCBI Taxonomy" id="191504"/>
    <lineage>
        <taxon>Eukaryota</taxon>
        <taxon>Viridiplantae</taxon>
        <taxon>Streptophyta</taxon>
        <taxon>Embryophyta</taxon>
        <taxon>Tracheophyta</taxon>
        <taxon>Spermatophyta</taxon>
        <taxon>Magnoliopsida</taxon>
        <taxon>Liliopsida</taxon>
        <taxon>Poales</taxon>
        <taxon>Poaceae</taxon>
        <taxon>PACMAD clade</taxon>
        <taxon>Chloridoideae</taxon>
        <taxon>Cynodonteae</taxon>
        <taxon>Eleusininae</taxon>
        <taxon>Eleusine</taxon>
    </lineage>
</organism>
<comment type="caution">
    <text evidence="5">The sequence shown here is derived from an EMBL/GenBank/DDBJ whole genome shotgun (WGS) entry which is preliminary data.</text>
</comment>
<gene>
    <name evidence="5" type="primary">gb25039</name>
    <name evidence="5" type="ORF">PR202_gb25039</name>
</gene>
<sequence length="604" mass="68834">MLATRTWRAKEYFYLSRDPIDYSLVDLYRDIVLKLTSHQVNDDKKCNSQIFCDILDQCAKNEFCMKVFTHALYANPKRSSEELSKLNSTLRGLPKSSDIIANKMLKFSYTDLSREYKSCLLYLAIFPQEQSIRQSTLIGRWVTEGLITKEDWPSSVHRANRCFDALIDQWLVYPADISTTGQVKSCMVGDLVHEFITKLARKQRIVETHLSHHLARHFSIFNDLRLRSSDGIGKFFQRLSESSQVSLLKVLDLEACHIFGEKYQHYLKDVCDKMLLLKYLSLKGTNITHLPREINNLHELEVLDIRQTQVPEWATVNLLLLKLKHLLAGHICPSPSSFNSSTVLGRNELFTVQIPDKIEKMVNVEVLSNVKARNRQDLKDIGKLWQLRKLGVVTIDKDSHLKNLLRTISDLHECIHSLSITLSTGGHDGTPSSHELPDTVVTRLKLKNPPKLLESLSISGTTQRVYLLGLLSKDGDSNKLAKVTLSNTLLIQENLKALAKLPRLHLLLLEGSCDISQSQITFNKEEFPKLNHLIVECSAITMIAFTSGSVPKLKKIVWLSLTSLSGIDKLPRLKELEFKGDRIPDELKEAIEKHKNKLKLNILN</sequence>
<keyword evidence="2" id="KW-0611">Plant defense</keyword>
<dbReference type="Gene3D" id="1.10.10.10">
    <property type="entry name" value="Winged helix-like DNA-binding domain superfamily/Winged helix DNA-binding domain"/>
    <property type="match status" value="1"/>
</dbReference>
<evidence type="ECO:0000259" key="4">
    <source>
        <dbReference type="Pfam" id="PF23598"/>
    </source>
</evidence>
<proteinExistence type="predicted"/>
<feature type="domain" description="Disease resistance protein winged helix" evidence="3">
    <location>
        <begin position="125"/>
        <end position="196"/>
    </location>
</feature>
<evidence type="ECO:0000313" key="6">
    <source>
        <dbReference type="Proteomes" id="UP001054889"/>
    </source>
</evidence>
<dbReference type="Pfam" id="PF23598">
    <property type="entry name" value="LRR_14"/>
    <property type="match status" value="1"/>
</dbReference>
<reference evidence="5" key="1">
    <citation type="journal article" date="2018" name="DNA Res.">
        <title>Multiple hybrid de novo genome assembly of finger millet, an orphan allotetraploid crop.</title>
        <authorList>
            <person name="Hatakeyama M."/>
            <person name="Aluri S."/>
            <person name="Balachadran M.T."/>
            <person name="Sivarajan S.R."/>
            <person name="Patrignani A."/>
            <person name="Gruter S."/>
            <person name="Poveda L."/>
            <person name="Shimizu-Inatsugi R."/>
            <person name="Baeten J."/>
            <person name="Francoijs K.J."/>
            <person name="Nataraja K.N."/>
            <person name="Reddy Y.A.N."/>
            <person name="Phadnis S."/>
            <person name="Ravikumar R.L."/>
            <person name="Schlapbach R."/>
            <person name="Sreeman S.M."/>
            <person name="Shimizu K.K."/>
        </authorList>
    </citation>
    <scope>NUCLEOTIDE SEQUENCE</scope>
</reference>
<keyword evidence="1" id="KW-0677">Repeat</keyword>
<keyword evidence="6" id="KW-1185">Reference proteome</keyword>
<dbReference type="InterPro" id="IPR055414">
    <property type="entry name" value="LRR_R13L4/SHOC2-like"/>
</dbReference>
<evidence type="ECO:0000256" key="1">
    <source>
        <dbReference type="ARBA" id="ARBA00022737"/>
    </source>
</evidence>
<dbReference type="Pfam" id="PF23559">
    <property type="entry name" value="WHD_DRP"/>
    <property type="match status" value="1"/>
</dbReference>
<evidence type="ECO:0000259" key="3">
    <source>
        <dbReference type="Pfam" id="PF23559"/>
    </source>
</evidence>
<dbReference type="Gene3D" id="3.80.10.10">
    <property type="entry name" value="Ribonuclease Inhibitor"/>
    <property type="match status" value="1"/>
</dbReference>
<feature type="domain" description="Disease resistance R13L4/SHOC-2-like LRR" evidence="4">
    <location>
        <begin position="226"/>
        <end position="595"/>
    </location>
</feature>
<protein>
    <submittedName>
        <fullName evidence="5">Uncharacterized protein</fullName>
    </submittedName>
</protein>
<dbReference type="Proteomes" id="UP001054889">
    <property type="component" value="Unassembled WGS sequence"/>
</dbReference>
<dbReference type="PANTHER" id="PTHR23155:SF1062">
    <property type="entry name" value="OS11G0579400 PROTEIN"/>
    <property type="match status" value="1"/>
</dbReference>